<evidence type="ECO:0000313" key="3">
    <source>
        <dbReference type="Proteomes" id="UP001549076"/>
    </source>
</evidence>
<organism evidence="2 3">
    <name type="scientific">Aquamicrobium terrae</name>
    <dbReference type="NCBI Taxonomy" id="1324945"/>
    <lineage>
        <taxon>Bacteria</taxon>
        <taxon>Pseudomonadati</taxon>
        <taxon>Pseudomonadota</taxon>
        <taxon>Alphaproteobacteria</taxon>
        <taxon>Hyphomicrobiales</taxon>
        <taxon>Phyllobacteriaceae</taxon>
        <taxon>Aquamicrobium</taxon>
    </lineage>
</organism>
<evidence type="ECO:0000313" key="2">
    <source>
        <dbReference type="EMBL" id="MET3791266.1"/>
    </source>
</evidence>
<protein>
    <submittedName>
        <fullName evidence="2">Uncharacterized protein</fullName>
    </submittedName>
</protein>
<feature type="compositionally biased region" description="Basic and acidic residues" evidence="1">
    <location>
        <begin position="127"/>
        <end position="140"/>
    </location>
</feature>
<reference evidence="2 3" key="1">
    <citation type="submission" date="2024-06" db="EMBL/GenBank/DDBJ databases">
        <title>Genomic Encyclopedia of Type Strains, Phase IV (KMG-IV): sequencing the most valuable type-strain genomes for metagenomic binning, comparative biology and taxonomic classification.</title>
        <authorList>
            <person name="Goeker M."/>
        </authorList>
    </citation>
    <scope>NUCLEOTIDE SEQUENCE [LARGE SCALE GENOMIC DNA]</scope>
    <source>
        <strain evidence="2 3">DSM 27865</strain>
    </source>
</reference>
<name>A0ABV2MWT4_9HYPH</name>
<gene>
    <name evidence="2" type="ORF">ABID37_001474</name>
</gene>
<feature type="compositionally biased region" description="Pro residues" evidence="1">
    <location>
        <begin position="8"/>
        <end position="73"/>
    </location>
</feature>
<accession>A0ABV2MWT4</accession>
<comment type="caution">
    <text evidence="2">The sequence shown here is derived from an EMBL/GenBank/DDBJ whole genome shotgun (WGS) entry which is preliminary data.</text>
</comment>
<feature type="compositionally biased region" description="Pro residues" evidence="1">
    <location>
        <begin position="178"/>
        <end position="190"/>
    </location>
</feature>
<feature type="region of interest" description="Disordered" evidence="1">
    <location>
        <begin position="1"/>
        <end position="76"/>
    </location>
</feature>
<dbReference type="RefSeq" id="WP_354193604.1">
    <property type="nucleotide sequence ID" value="NZ_JBEPML010000004.1"/>
</dbReference>
<evidence type="ECO:0000256" key="1">
    <source>
        <dbReference type="SAM" id="MobiDB-lite"/>
    </source>
</evidence>
<sequence length="190" mass="19990">MTKLMPDPNDPQPTPDNPNPAPARPPTPPETPQPDQPPSVPPPSPDPIPSPNDEPVQIPPDTPSEVPPQPEFPGPTAMRAWGLVVVLLGCVAAISPTAAQISDNEPEASDKEPEVTEPMDRCQAQPDGEKQADAERDDQHANNAPRPELDDCNGVLTPPKTGDGEMEEQPPDTGTTPVIPPEAVPGQPPG</sequence>
<dbReference type="Proteomes" id="UP001549076">
    <property type="component" value="Unassembled WGS sequence"/>
</dbReference>
<feature type="region of interest" description="Disordered" evidence="1">
    <location>
        <begin position="96"/>
        <end position="190"/>
    </location>
</feature>
<proteinExistence type="predicted"/>
<keyword evidence="3" id="KW-1185">Reference proteome</keyword>
<dbReference type="EMBL" id="JBEPML010000004">
    <property type="protein sequence ID" value="MET3791266.1"/>
    <property type="molecule type" value="Genomic_DNA"/>
</dbReference>
<feature type="compositionally biased region" description="Basic and acidic residues" evidence="1">
    <location>
        <begin position="108"/>
        <end position="120"/>
    </location>
</feature>